<reference evidence="5 6" key="1">
    <citation type="submission" date="2024-06" db="EMBL/GenBank/DDBJ databases">
        <title>Genomic Encyclopedia of Type Strains, Phase IV (KMG-IV): sequencing the most valuable type-strain genomes for metagenomic binning, comparative biology and taxonomic classification.</title>
        <authorList>
            <person name="Goeker M."/>
        </authorList>
    </citation>
    <scope>NUCLEOTIDE SEQUENCE [LARGE SCALE GENOMIC DNA]</scope>
    <source>
        <strain evidence="5 6">DSM 28102</strain>
    </source>
</reference>
<keyword evidence="6" id="KW-1185">Reference proteome</keyword>
<sequence>MNNLASKLLMALLPANQSIFRLTIDDFTLEELTGKPDARAEIEKALGKIERAVGTEIEATAVRPSIFEAFKQLITVGNALLYVLPEGGVKVFKLDNYVVKRDPSGNVIEIVVKEQVSPLVLPEKTKRLLKDKGERESADGTVDIYTWIRRKRGKFSVHQEVKGELVPGTKGTYPVEKTPWIPLRWVKIDGEDYGRSHVEEYIGDLRSLEGLTKAIVEGSAAAAKVLFLVDPNGITSERTIANAPPSAVRSGNAKDVSVLQVDKYADFRVALETVNRLEQRLAQAFLLTASVTRQAERVTAEEIRLIAGELEDALGGVYSVQSAEFQLPFVRRLMFQMEQQGRLPSLPPDTVRPSIVAGMNALGRGHDLNRLMTFSQTARQAVGDETFAEAVRGHDFITRIGTSLSIDMDGLMRTEKEIAEGRRQNSQARLMEQLGPEAMRQAGQQQITAQQKGAS</sequence>
<dbReference type="Pfam" id="PF12236">
    <property type="entry name" value="Head-tail_con"/>
    <property type="match status" value="1"/>
</dbReference>
<evidence type="ECO:0000256" key="2">
    <source>
        <dbReference type="ARBA" id="ARBA00022612"/>
    </source>
</evidence>
<comment type="caution">
    <text evidence="5">The sequence shown here is derived from an EMBL/GenBank/DDBJ whole genome shotgun (WGS) entry which is preliminary data.</text>
</comment>
<keyword evidence="2" id="KW-1188">Viral release from host cell</keyword>
<gene>
    <name evidence="5" type="ORF">ABID12_003082</name>
</gene>
<proteinExistence type="predicted"/>
<evidence type="ECO:0008006" key="7">
    <source>
        <dbReference type="Google" id="ProtNLM"/>
    </source>
</evidence>
<comment type="subcellular location">
    <subcellularLocation>
        <location evidence="1">Virion</location>
    </subcellularLocation>
</comment>
<keyword evidence="3" id="KW-0231">Viral genome packaging</keyword>
<protein>
    <recommendedName>
        <fullName evidence="7">Phage tail protein</fullName>
    </recommendedName>
</protein>
<evidence type="ECO:0000256" key="1">
    <source>
        <dbReference type="ARBA" id="ARBA00004328"/>
    </source>
</evidence>
<feature type="compositionally biased region" description="Low complexity" evidence="4">
    <location>
        <begin position="441"/>
        <end position="455"/>
    </location>
</feature>
<evidence type="ECO:0000313" key="6">
    <source>
        <dbReference type="Proteomes" id="UP001549164"/>
    </source>
</evidence>
<evidence type="ECO:0000256" key="3">
    <source>
        <dbReference type="ARBA" id="ARBA00023219"/>
    </source>
</evidence>
<accession>A0ABV2IDY6</accession>
<evidence type="ECO:0000313" key="5">
    <source>
        <dbReference type="EMBL" id="MET3601131.1"/>
    </source>
</evidence>
<dbReference type="Proteomes" id="UP001549164">
    <property type="component" value="Unassembled WGS sequence"/>
</dbReference>
<organism evidence="5 6">
    <name type="scientific">Martelella mangrovi</name>
    <dbReference type="NCBI Taxonomy" id="1397477"/>
    <lineage>
        <taxon>Bacteria</taxon>
        <taxon>Pseudomonadati</taxon>
        <taxon>Pseudomonadota</taxon>
        <taxon>Alphaproteobacteria</taxon>
        <taxon>Hyphomicrobiales</taxon>
        <taxon>Aurantimonadaceae</taxon>
        <taxon>Martelella</taxon>
    </lineage>
</organism>
<evidence type="ECO:0000256" key="4">
    <source>
        <dbReference type="SAM" id="MobiDB-lite"/>
    </source>
</evidence>
<dbReference type="EMBL" id="JBEPLY010000011">
    <property type="protein sequence ID" value="MET3601131.1"/>
    <property type="molecule type" value="Genomic_DNA"/>
</dbReference>
<name>A0ABV2IDY6_9HYPH</name>
<dbReference type="InterPro" id="IPR020991">
    <property type="entry name" value="Connector_podovirus"/>
</dbReference>
<feature type="region of interest" description="Disordered" evidence="4">
    <location>
        <begin position="420"/>
        <end position="455"/>
    </location>
</feature>